<comment type="caution">
    <text evidence="3">The sequence shown here is derived from an EMBL/GenBank/DDBJ whole genome shotgun (WGS) entry which is preliminary data.</text>
</comment>
<dbReference type="Pfam" id="PF01852">
    <property type="entry name" value="START"/>
    <property type="match status" value="1"/>
</dbReference>
<dbReference type="GO" id="GO:0008289">
    <property type="term" value="F:lipid binding"/>
    <property type="evidence" value="ECO:0007669"/>
    <property type="project" value="InterPro"/>
</dbReference>
<dbReference type="InterPro" id="IPR023393">
    <property type="entry name" value="START-like_dom_sf"/>
</dbReference>
<sequence>VIYVVYCDLGGSLPAYIINQVSQDIPMTVEKLDVRLSGLRSDELKRYDKPIPAFLDFVDKQSASELNDVNESLHGDQTLDLDEDYFASIEYKQLLIDNGCEKDKRWIKRRLQLDNDNDDDDDDDDNIEIDKDNNRKKDYVKDFVKIPDNHKYAKEVQEAIDLFHKWRGWKNGSQWQERSMKSDLRIYSNSDPNEKPKSGGMDILKGETTADYPSPVIAGLLMNPSYRKSWDSKLDEIRVLEKLSPYCNVVYISVKMPMIITYRDMVTCVYIYTFPDGQFVIGSCSVNHPQEPPRSTRVRGWISNAVWHVFPHPADSAKCHVVYYAQMSLGGSIPDWVVNQAAVDIPVTVNKLLDFANANATSVLSKPGACFISPYYLHLLGLQVPRALLFTSALRFQNLGIVLPPKLRRILDEGKSQNTLDEKETESNTKMGTPKIGSKDKDRDKDARMEKRSNESSTRQSSGVKPNSLLGRNTGGNTSSPK</sequence>
<dbReference type="InterPro" id="IPR051213">
    <property type="entry name" value="START_lipid_transfer"/>
</dbReference>
<dbReference type="SUPFAM" id="SSF55961">
    <property type="entry name" value="Bet v1-like"/>
    <property type="match status" value="1"/>
</dbReference>
<dbReference type="GO" id="GO:0005737">
    <property type="term" value="C:cytoplasm"/>
    <property type="evidence" value="ECO:0007669"/>
    <property type="project" value="UniProtKB-ARBA"/>
</dbReference>
<feature type="non-terminal residue" evidence="3">
    <location>
        <position position="482"/>
    </location>
</feature>
<proteinExistence type="predicted"/>
<feature type="compositionally biased region" description="Basic and acidic residues" evidence="1">
    <location>
        <begin position="437"/>
        <end position="454"/>
    </location>
</feature>
<accession>X6LRI9</accession>
<organism evidence="3 4">
    <name type="scientific">Reticulomyxa filosa</name>
    <dbReference type="NCBI Taxonomy" id="46433"/>
    <lineage>
        <taxon>Eukaryota</taxon>
        <taxon>Sar</taxon>
        <taxon>Rhizaria</taxon>
        <taxon>Retaria</taxon>
        <taxon>Foraminifera</taxon>
        <taxon>Monothalamids</taxon>
        <taxon>Reticulomyxidae</taxon>
        <taxon>Reticulomyxa</taxon>
    </lineage>
</organism>
<keyword evidence="4" id="KW-1185">Reference proteome</keyword>
<dbReference type="InterPro" id="IPR002913">
    <property type="entry name" value="START_lipid-bd_dom"/>
</dbReference>
<evidence type="ECO:0000256" key="1">
    <source>
        <dbReference type="SAM" id="MobiDB-lite"/>
    </source>
</evidence>
<dbReference type="EMBL" id="ASPP01029639">
    <property type="protein sequence ID" value="ETO04249.1"/>
    <property type="molecule type" value="Genomic_DNA"/>
</dbReference>
<feature type="compositionally biased region" description="Polar residues" evidence="1">
    <location>
        <begin position="455"/>
        <end position="465"/>
    </location>
</feature>
<name>X6LRI9_RETFI</name>
<evidence type="ECO:0000259" key="2">
    <source>
        <dbReference type="PROSITE" id="PS50848"/>
    </source>
</evidence>
<reference evidence="3 4" key="1">
    <citation type="journal article" date="2013" name="Curr. Biol.">
        <title>The Genome of the Foraminiferan Reticulomyxa filosa.</title>
        <authorList>
            <person name="Glockner G."/>
            <person name="Hulsmann N."/>
            <person name="Schleicher M."/>
            <person name="Noegel A.A."/>
            <person name="Eichinger L."/>
            <person name="Gallinger C."/>
            <person name="Pawlowski J."/>
            <person name="Sierra R."/>
            <person name="Euteneuer U."/>
            <person name="Pillet L."/>
            <person name="Moustafa A."/>
            <person name="Platzer M."/>
            <person name="Groth M."/>
            <person name="Szafranski K."/>
            <person name="Schliwa M."/>
        </authorList>
    </citation>
    <scope>NUCLEOTIDE SEQUENCE [LARGE SCALE GENOMIC DNA]</scope>
</reference>
<dbReference type="PANTHER" id="PTHR19308">
    <property type="entry name" value="PHOSPHATIDYLCHOLINE TRANSFER PROTEIN"/>
    <property type="match status" value="1"/>
</dbReference>
<feature type="region of interest" description="Disordered" evidence="1">
    <location>
        <begin position="187"/>
        <end position="207"/>
    </location>
</feature>
<evidence type="ECO:0000313" key="4">
    <source>
        <dbReference type="Proteomes" id="UP000023152"/>
    </source>
</evidence>
<protein>
    <recommendedName>
        <fullName evidence="2">START domain-containing protein</fullName>
    </recommendedName>
</protein>
<dbReference type="PANTHER" id="PTHR19308:SF14">
    <property type="entry name" value="START DOMAIN-CONTAINING PROTEIN"/>
    <property type="match status" value="1"/>
</dbReference>
<feature type="compositionally biased region" description="Basic and acidic residues" evidence="1">
    <location>
        <begin position="414"/>
        <end position="427"/>
    </location>
</feature>
<dbReference type="CDD" id="cd00177">
    <property type="entry name" value="START"/>
    <property type="match status" value="1"/>
</dbReference>
<gene>
    <name evidence="3" type="ORF">RFI_33148</name>
</gene>
<feature type="domain" description="START" evidence="2">
    <location>
        <begin position="175"/>
        <end position="341"/>
    </location>
</feature>
<dbReference type="Proteomes" id="UP000023152">
    <property type="component" value="Unassembled WGS sequence"/>
</dbReference>
<feature type="region of interest" description="Disordered" evidence="1">
    <location>
        <begin position="414"/>
        <end position="482"/>
    </location>
</feature>
<dbReference type="PROSITE" id="PS50848">
    <property type="entry name" value="START"/>
    <property type="match status" value="1"/>
</dbReference>
<dbReference type="AlphaFoldDB" id="X6LRI9"/>
<dbReference type="Gene3D" id="3.30.530.20">
    <property type="match status" value="1"/>
</dbReference>
<dbReference type="SMART" id="SM00234">
    <property type="entry name" value="START"/>
    <property type="match status" value="1"/>
</dbReference>
<dbReference type="OrthoDB" id="196858at2759"/>
<evidence type="ECO:0000313" key="3">
    <source>
        <dbReference type="EMBL" id="ETO04249.1"/>
    </source>
</evidence>
<feature type="non-terminal residue" evidence="3">
    <location>
        <position position="1"/>
    </location>
</feature>